<accession>A0A0J6YB11</accession>
<gene>
    <name evidence="1" type="ORF">CIRG_03931</name>
</gene>
<evidence type="ECO:0000313" key="1">
    <source>
        <dbReference type="EMBL" id="KMP04239.1"/>
    </source>
</evidence>
<dbReference type="AlphaFoldDB" id="A0A0J6YB11"/>
<sequence>MFQFDKWGCYDVGGLRTKRGLSGYVDEEPLMFDYDEPPPGSAAGWMDGSRPVSKEEGDEAGPIAAPWMVGRLLKEDVSRVYSVSCSSLAVENEGRRRLREESFLPASPVLGLYTYLAPPLKSGSPPECGAVAIAVRAKNLPESASQYPSLLQAPNHIVPSTTADHKQGVA</sequence>
<name>A0A0J6YB11_COCIT</name>
<dbReference type="Proteomes" id="UP000054565">
    <property type="component" value="Unassembled WGS sequence"/>
</dbReference>
<dbReference type="EMBL" id="DS028094">
    <property type="protein sequence ID" value="KMP04239.1"/>
    <property type="molecule type" value="Genomic_DNA"/>
</dbReference>
<reference evidence="2" key="1">
    <citation type="journal article" date="2010" name="Genome Res.">
        <title>Population genomic sequencing of Coccidioides fungi reveals recent hybridization and transposon control.</title>
        <authorList>
            <person name="Neafsey D.E."/>
            <person name="Barker B.M."/>
            <person name="Sharpton T.J."/>
            <person name="Stajich J.E."/>
            <person name="Park D.J."/>
            <person name="Whiston E."/>
            <person name="Hung C.-Y."/>
            <person name="McMahan C."/>
            <person name="White J."/>
            <person name="Sykes S."/>
            <person name="Heiman D."/>
            <person name="Young S."/>
            <person name="Zeng Q."/>
            <person name="Abouelleil A."/>
            <person name="Aftuck L."/>
            <person name="Bessette D."/>
            <person name="Brown A."/>
            <person name="FitzGerald M."/>
            <person name="Lui A."/>
            <person name="Macdonald J.P."/>
            <person name="Priest M."/>
            <person name="Orbach M.J."/>
            <person name="Galgiani J.N."/>
            <person name="Kirkland T.N."/>
            <person name="Cole G.T."/>
            <person name="Birren B.W."/>
            <person name="Henn M.R."/>
            <person name="Taylor J.W."/>
            <person name="Rounsley S.D."/>
        </authorList>
    </citation>
    <scope>NUCLEOTIDE SEQUENCE [LARGE SCALE GENOMIC DNA]</scope>
    <source>
        <strain evidence="2">RMSCC 2394</strain>
    </source>
</reference>
<evidence type="ECO:0000313" key="2">
    <source>
        <dbReference type="Proteomes" id="UP000054565"/>
    </source>
</evidence>
<protein>
    <submittedName>
        <fullName evidence="1">Uncharacterized protein</fullName>
    </submittedName>
</protein>
<organism evidence="1 2">
    <name type="scientific">Coccidioides immitis RMSCC 2394</name>
    <dbReference type="NCBI Taxonomy" id="404692"/>
    <lineage>
        <taxon>Eukaryota</taxon>
        <taxon>Fungi</taxon>
        <taxon>Dikarya</taxon>
        <taxon>Ascomycota</taxon>
        <taxon>Pezizomycotina</taxon>
        <taxon>Eurotiomycetes</taxon>
        <taxon>Eurotiomycetidae</taxon>
        <taxon>Onygenales</taxon>
        <taxon>Onygenaceae</taxon>
        <taxon>Coccidioides</taxon>
    </lineage>
</organism>
<proteinExistence type="predicted"/>